<keyword evidence="3" id="KW-1185">Reference proteome</keyword>
<feature type="chain" id="PRO_5042834156" evidence="1">
    <location>
        <begin position="24"/>
        <end position="108"/>
    </location>
</feature>
<dbReference type="AlphaFoldDB" id="A0AAN7RFG2"/>
<gene>
    <name evidence="2" type="ORF">SAY86_004196</name>
</gene>
<dbReference type="EMBL" id="JAXQNO010000001">
    <property type="protein sequence ID" value="KAK4804379.1"/>
    <property type="molecule type" value="Genomic_DNA"/>
</dbReference>
<evidence type="ECO:0000256" key="1">
    <source>
        <dbReference type="SAM" id="SignalP"/>
    </source>
</evidence>
<dbReference type="Proteomes" id="UP001346149">
    <property type="component" value="Unassembled WGS sequence"/>
</dbReference>
<evidence type="ECO:0000313" key="2">
    <source>
        <dbReference type="EMBL" id="KAK4804379.1"/>
    </source>
</evidence>
<name>A0AAN7RFG2_TRANT</name>
<protein>
    <submittedName>
        <fullName evidence="2">Uncharacterized protein</fullName>
    </submittedName>
</protein>
<keyword evidence="1" id="KW-0732">Signal</keyword>
<organism evidence="2 3">
    <name type="scientific">Trapa natans</name>
    <name type="common">Water chestnut</name>
    <dbReference type="NCBI Taxonomy" id="22666"/>
    <lineage>
        <taxon>Eukaryota</taxon>
        <taxon>Viridiplantae</taxon>
        <taxon>Streptophyta</taxon>
        <taxon>Embryophyta</taxon>
        <taxon>Tracheophyta</taxon>
        <taxon>Spermatophyta</taxon>
        <taxon>Magnoliopsida</taxon>
        <taxon>eudicotyledons</taxon>
        <taxon>Gunneridae</taxon>
        <taxon>Pentapetalae</taxon>
        <taxon>rosids</taxon>
        <taxon>malvids</taxon>
        <taxon>Myrtales</taxon>
        <taxon>Lythraceae</taxon>
        <taxon>Trapa</taxon>
    </lineage>
</organism>
<proteinExistence type="predicted"/>
<comment type="caution">
    <text evidence="2">The sequence shown here is derived from an EMBL/GenBank/DDBJ whole genome shotgun (WGS) entry which is preliminary data.</text>
</comment>
<evidence type="ECO:0000313" key="3">
    <source>
        <dbReference type="Proteomes" id="UP001346149"/>
    </source>
</evidence>
<accession>A0AAN7RFG2</accession>
<feature type="signal peptide" evidence="1">
    <location>
        <begin position="1"/>
        <end position="23"/>
    </location>
</feature>
<reference evidence="2 3" key="1">
    <citation type="journal article" date="2023" name="Hortic Res">
        <title>Pangenome of water caltrop reveals structural variations and asymmetric subgenome divergence after allopolyploidization.</title>
        <authorList>
            <person name="Zhang X."/>
            <person name="Chen Y."/>
            <person name="Wang L."/>
            <person name="Yuan Y."/>
            <person name="Fang M."/>
            <person name="Shi L."/>
            <person name="Lu R."/>
            <person name="Comes H.P."/>
            <person name="Ma Y."/>
            <person name="Chen Y."/>
            <person name="Huang G."/>
            <person name="Zhou Y."/>
            <person name="Zheng Z."/>
            <person name="Qiu Y."/>
        </authorList>
    </citation>
    <scope>NUCLEOTIDE SEQUENCE [LARGE SCALE GENOMIC DNA]</scope>
    <source>
        <strain evidence="2">F231</strain>
    </source>
</reference>
<sequence>MTSFYYLILLIFFVFLLERKKGARSLAALGIIDVVRVRPNWLEDCDQEKKEIAVLQKPVAYDLLLPKGLSSTPYKSLFNFLKERSKNRMPMLLIDESPFSMLVRYLKE</sequence>